<protein>
    <recommendedName>
        <fullName evidence="2">Cyclic nucleotide-binding domain-containing protein</fullName>
    </recommendedName>
</protein>
<dbReference type="EMBL" id="JAPWTJ010000769">
    <property type="protein sequence ID" value="KAJ8975766.1"/>
    <property type="molecule type" value="Genomic_DNA"/>
</dbReference>
<dbReference type="InterPro" id="IPR018490">
    <property type="entry name" value="cNMP-bd_dom_sf"/>
</dbReference>
<evidence type="ECO:0000313" key="4">
    <source>
        <dbReference type="Proteomes" id="UP001162164"/>
    </source>
</evidence>
<dbReference type="CDD" id="cd00038">
    <property type="entry name" value="CAP_ED"/>
    <property type="match status" value="1"/>
</dbReference>
<proteinExistence type="predicted"/>
<gene>
    <name evidence="3" type="ORF">NQ317_004816</name>
</gene>
<dbReference type="PANTHER" id="PTHR45689:SF14">
    <property type="entry name" value="CYCLIC NUCLEOTIDE-GATED CATION CHANNEL SUBUNIT A-LIKE PROTEIN"/>
    <property type="match status" value="1"/>
</dbReference>
<keyword evidence="1" id="KW-0812">Transmembrane</keyword>
<dbReference type="InterPro" id="IPR051413">
    <property type="entry name" value="K/Na_HCN_channel"/>
</dbReference>
<keyword evidence="1" id="KW-0472">Membrane</keyword>
<dbReference type="Proteomes" id="UP001162164">
    <property type="component" value="Unassembled WGS sequence"/>
</dbReference>
<dbReference type="InterPro" id="IPR014710">
    <property type="entry name" value="RmlC-like_jellyroll"/>
</dbReference>
<feature type="transmembrane region" description="Helical" evidence="1">
    <location>
        <begin position="82"/>
        <end position="100"/>
    </location>
</feature>
<evidence type="ECO:0000313" key="3">
    <source>
        <dbReference type="EMBL" id="KAJ8975766.1"/>
    </source>
</evidence>
<feature type="transmembrane region" description="Helical" evidence="1">
    <location>
        <begin position="159"/>
        <end position="183"/>
    </location>
</feature>
<accession>A0ABQ9JC65</accession>
<evidence type="ECO:0000256" key="1">
    <source>
        <dbReference type="SAM" id="Phobius"/>
    </source>
</evidence>
<keyword evidence="4" id="KW-1185">Reference proteome</keyword>
<evidence type="ECO:0000259" key="2">
    <source>
        <dbReference type="PROSITE" id="PS50042"/>
    </source>
</evidence>
<dbReference type="Pfam" id="PF00027">
    <property type="entry name" value="cNMP_binding"/>
    <property type="match status" value="1"/>
</dbReference>
<dbReference type="PANTHER" id="PTHR45689">
    <property type="entry name" value="I[[H]] CHANNEL, ISOFORM E"/>
    <property type="match status" value="1"/>
</dbReference>
<keyword evidence="1" id="KW-1133">Transmembrane helix</keyword>
<feature type="transmembrane region" description="Helical" evidence="1">
    <location>
        <begin position="313"/>
        <end position="334"/>
    </location>
</feature>
<feature type="transmembrane region" description="Helical" evidence="1">
    <location>
        <begin position="231"/>
        <end position="252"/>
    </location>
</feature>
<dbReference type="Gene3D" id="2.60.120.10">
    <property type="entry name" value="Jelly Rolls"/>
    <property type="match status" value="1"/>
</dbReference>
<feature type="transmembrane region" description="Helical" evidence="1">
    <location>
        <begin position="120"/>
        <end position="138"/>
    </location>
</feature>
<feature type="transmembrane region" description="Helical" evidence="1">
    <location>
        <begin position="283"/>
        <end position="301"/>
    </location>
</feature>
<dbReference type="SMART" id="SM00100">
    <property type="entry name" value="cNMP"/>
    <property type="match status" value="1"/>
</dbReference>
<dbReference type="InterPro" id="IPR000595">
    <property type="entry name" value="cNMP-bd_dom"/>
</dbReference>
<dbReference type="Gene3D" id="1.10.287.630">
    <property type="entry name" value="Helix hairpin bin"/>
    <property type="match status" value="1"/>
</dbReference>
<reference evidence="3" key="1">
    <citation type="journal article" date="2023" name="Insect Mol. Biol.">
        <title>Genome sequencing provides insights into the evolution of gene families encoding plant cell wall-degrading enzymes in longhorned beetles.</title>
        <authorList>
            <person name="Shin N.R."/>
            <person name="Okamura Y."/>
            <person name="Kirsch R."/>
            <person name="Pauchet Y."/>
        </authorList>
    </citation>
    <scope>NUCLEOTIDE SEQUENCE</scope>
    <source>
        <strain evidence="3">MMC_N1</strain>
    </source>
</reference>
<organism evidence="3 4">
    <name type="scientific">Molorchus minor</name>
    <dbReference type="NCBI Taxonomy" id="1323400"/>
    <lineage>
        <taxon>Eukaryota</taxon>
        <taxon>Metazoa</taxon>
        <taxon>Ecdysozoa</taxon>
        <taxon>Arthropoda</taxon>
        <taxon>Hexapoda</taxon>
        <taxon>Insecta</taxon>
        <taxon>Pterygota</taxon>
        <taxon>Neoptera</taxon>
        <taxon>Endopterygota</taxon>
        <taxon>Coleoptera</taxon>
        <taxon>Polyphaga</taxon>
        <taxon>Cucujiformia</taxon>
        <taxon>Chrysomeloidea</taxon>
        <taxon>Cerambycidae</taxon>
        <taxon>Lamiinae</taxon>
        <taxon>Monochamini</taxon>
        <taxon>Molorchus</taxon>
    </lineage>
</organism>
<dbReference type="SUPFAM" id="SSF51206">
    <property type="entry name" value="cAMP-binding domain-like"/>
    <property type="match status" value="1"/>
</dbReference>
<feature type="transmembrane region" description="Helical" evidence="1">
    <location>
        <begin position="189"/>
        <end position="210"/>
    </location>
</feature>
<feature type="domain" description="Cyclic nucleotide-binding" evidence="2">
    <location>
        <begin position="415"/>
        <end position="531"/>
    </location>
</feature>
<dbReference type="PROSITE" id="PS50042">
    <property type="entry name" value="CNMP_BINDING_3"/>
    <property type="match status" value="1"/>
</dbReference>
<sequence length="570" mass="66447">MTKVNHHCHLPLETTHGFPKLPPNASTFRRLTRAFRNLLTVDLNNTKCKKFFPHRSAQVAEQKRYAKNCVFIVHPFSKFNSIMEVIFVTSWLLSCFIYPVANYGISDVDVNTLVYVHGYVNTYLQLPTMIYFFFVGYVDKKKKQVIIKPINVVWHYLRTYFVFDFVVTVMPLHFGIEFAIFKYCFNNNLYQSATALIIFHIFCYYVRIPVVSKGLDNMLTLFKIPKMMRYIIMKIIGTYLILHLINCLLFQIPEVIYLDYDEWPEESWLRQANIHFGSNSKLATVYLEGMTVTLCTFFGIAHQYEVTLTNEQFCLTLVMIFGRLYTLFLLADLLRAFGIARVSESSYEQQISRLNAYMTSKGLPWPLRKKLLKHYEDKFRKHCFNESEIDSTLSERLRTEIFLFSARKLIRGIPILTTLPKSTLGIVIAEMKLYTFSPKEIILRIGTVSDNIYFISSGTVAVYNEAGHELCHLKDSDEFGVVSTATEGIQRYGLEAIETTEIYYINLKLFAYLLEHHTNVLSYLNQRIKQRLDELQNIERTILKGGTDFLSDLRKGKVLESLRRKPQVSK</sequence>
<name>A0ABQ9JC65_9CUCU</name>
<comment type="caution">
    <text evidence="3">The sequence shown here is derived from an EMBL/GenBank/DDBJ whole genome shotgun (WGS) entry which is preliminary data.</text>
</comment>